<feature type="transmembrane region" description="Helical" evidence="7">
    <location>
        <begin position="294"/>
        <end position="317"/>
    </location>
</feature>
<feature type="transmembrane region" description="Helical" evidence="7">
    <location>
        <begin position="18"/>
        <end position="36"/>
    </location>
</feature>
<keyword evidence="3" id="KW-1003">Cell membrane</keyword>
<protein>
    <submittedName>
        <fullName evidence="8">Lipopolysaccharide biosynthesis protein</fullName>
    </submittedName>
</protein>
<dbReference type="GO" id="GO:0005886">
    <property type="term" value="C:plasma membrane"/>
    <property type="evidence" value="ECO:0007669"/>
    <property type="project" value="UniProtKB-SubCell"/>
</dbReference>
<feature type="transmembrane region" description="Helical" evidence="7">
    <location>
        <begin position="42"/>
        <end position="66"/>
    </location>
</feature>
<keyword evidence="9" id="KW-1185">Reference proteome</keyword>
<feature type="transmembrane region" description="Helical" evidence="7">
    <location>
        <begin position="78"/>
        <end position="101"/>
    </location>
</feature>
<sequence>MTASLLYGAIARSMASRYAVYAANLLSMMILARTFTPETFGLVASVSVIYLFFQVVAEGGFGPAIINLGSLSHSARDGIFGFTLALGLLLALTVQLLSGPVADFYQTAEVTAIFPYVALAVLLVSASVIPTSFLLRDQRFRSLAKAGVSAEIVSTAAVLASSAWLAPLHALALKLPVSAAVNFVLAYKFSAATEFGRPNVGFNFSAVRPLFSFASYQLGANTVSFVGRNLDNVLVARTLGASALGIYDKAYQLMRYPLLLLTFAMTPAIQPVVRQLAHDPRKVEQIHREFAFRLSVAGGAAALGVFLLAPIGVQFVLGAQWGGAVPILQILAIGIPAQVVHSTNGSFFQAMSRPRLLLGTGVASGFVTTFAIVLGLRQSDLPALCWALVAAFHVNFLVVYTSMYLAVFKCSPGRFFLQMVPAVVIVVGMTSALLTGWAGEL</sequence>
<evidence type="ECO:0000256" key="1">
    <source>
        <dbReference type="ARBA" id="ARBA00004651"/>
    </source>
</evidence>
<feature type="transmembrane region" description="Helical" evidence="7">
    <location>
        <begin position="113"/>
        <end position="135"/>
    </location>
</feature>
<evidence type="ECO:0000256" key="6">
    <source>
        <dbReference type="ARBA" id="ARBA00023136"/>
    </source>
</evidence>
<evidence type="ECO:0000313" key="9">
    <source>
        <dbReference type="Proteomes" id="UP000646426"/>
    </source>
</evidence>
<dbReference type="Pfam" id="PF13440">
    <property type="entry name" value="Polysacc_synt_3"/>
    <property type="match status" value="1"/>
</dbReference>
<keyword evidence="5 7" id="KW-1133">Transmembrane helix</keyword>
<reference evidence="8" key="2">
    <citation type="submission" date="2020-09" db="EMBL/GenBank/DDBJ databases">
        <authorList>
            <person name="Sun Q."/>
            <person name="Kim S."/>
        </authorList>
    </citation>
    <scope>NUCLEOTIDE SEQUENCE</scope>
    <source>
        <strain evidence="8">KCTC 23077</strain>
    </source>
</reference>
<feature type="transmembrane region" description="Helical" evidence="7">
    <location>
        <begin position="323"/>
        <end position="344"/>
    </location>
</feature>
<dbReference type="RefSeq" id="WP_189453351.1">
    <property type="nucleotide sequence ID" value="NZ_BMYD01000001.1"/>
</dbReference>
<accession>A0A918SVL2</accession>
<comment type="similarity">
    <text evidence="2">Belongs to the polysaccharide synthase family.</text>
</comment>
<comment type="subcellular location">
    <subcellularLocation>
        <location evidence="1">Cell membrane</location>
        <topology evidence="1">Multi-pass membrane protein</topology>
    </subcellularLocation>
</comment>
<evidence type="ECO:0000256" key="4">
    <source>
        <dbReference type="ARBA" id="ARBA00022692"/>
    </source>
</evidence>
<dbReference type="PANTHER" id="PTHR30250:SF10">
    <property type="entry name" value="LIPOPOLYSACCHARIDE BIOSYNTHESIS PROTEIN WZXC"/>
    <property type="match status" value="1"/>
</dbReference>
<keyword evidence="4 7" id="KW-0812">Transmembrane</keyword>
<evidence type="ECO:0000313" key="8">
    <source>
        <dbReference type="EMBL" id="GHA72962.1"/>
    </source>
</evidence>
<dbReference type="Proteomes" id="UP000646426">
    <property type="component" value="Unassembled WGS sequence"/>
</dbReference>
<comment type="caution">
    <text evidence="8">The sequence shown here is derived from an EMBL/GenBank/DDBJ whole genome shotgun (WGS) entry which is preliminary data.</text>
</comment>
<evidence type="ECO:0000256" key="5">
    <source>
        <dbReference type="ARBA" id="ARBA00022989"/>
    </source>
</evidence>
<dbReference type="InterPro" id="IPR050833">
    <property type="entry name" value="Poly_Biosynth_Transport"/>
</dbReference>
<evidence type="ECO:0000256" key="7">
    <source>
        <dbReference type="SAM" id="Phobius"/>
    </source>
</evidence>
<evidence type="ECO:0000256" key="3">
    <source>
        <dbReference type="ARBA" id="ARBA00022475"/>
    </source>
</evidence>
<feature type="transmembrane region" description="Helical" evidence="7">
    <location>
        <begin position="415"/>
        <end position="438"/>
    </location>
</feature>
<gene>
    <name evidence="8" type="ORF">GCM10007067_06980</name>
</gene>
<keyword evidence="6 7" id="KW-0472">Membrane</keyword>
<proteinExistence type="inferred from homology"/>
<dbReference type="AlphaFoldDB" id="A0A918SVL2"/>
<dbReference type="PANTHER" id="PTHR30250">
    <property type="entry name" value="PST FAMILY PREDICTED COLANIC ACID TRANSPORTER"/>
    <property type="match status" value="1"/>
</dbReference>
<dbReference type="EMBL" id="BMYD01000001">
    <property type="protein sequence ID" value="GHA72962.1"/>
    <property type="molecule type" value="Genomic_DNA"/>
</dbReference>
<reference evidence="8" key="1">
    <citation type="journal article" date="2014" name="Int. J. Syst. Evol. Microbiol.">
        <title>Complete genome sequence of Corynebacterium casei LMG S-19264T (=DSM 44701T), isolated from a smear-ripened cheese.</title>
        <authorList>
            <consortium name="US DOE Joint Genome Institute (JGI-PGF)"/>
            <person name="Walter F."/>
            <person name="Albersmeier A."/>
            <person name="Kalinowski J."/>
            <person name="Ruckert C."/>
        </authorList>
    </citation>
    <scope>NUCLEOTIDE SEQUENCE</scope>
    <source>
        <strain evidence="8">KCTC 23077</strain>
    </source>
</reference>
<feature type="transmembrane region" description="Helical" evidence="7">
    <location>
        <begin position="386"/>
        <end position="408"/>
    </location>
</feature>
<feature type="transmembrane region" description="Helical" evidence="7">
    <location>
        <begin position="356"/>
        <end position="374"/>
    </location>
</feature>
<name>A0A918SVL2_9GAMM</name>
<evidence type="ECO:0000256" key="2">
    <source>
        <dbReference type="ARBA" id="ARBA00007430"/>
    </source>
</evidence>
<organism evidence="8 9">
    <name type="scientific">Cognatilysobacter bugurensis</name>
    <dbReference type="NCBI Taxonomy" id="543356"/>
    <lineage>
        <taxon>Bacteria</taxon>
        <taxon>Pseudomonadati</taxon>
        <taxon>Pseudomonadota</taxon>
        <taxon>Gammaproteobacteria</taxon>
        <taxon>Lysobacterales</taxon>
        <taxon>Lysobacteraceae</taxon>
        <taxon>Cognatilysobacter</taxon>
    </lineage>
</organism>